<evidence type="ECO:0000256" key="2">
    <source>
        <dbReference type="ARBA" id="ARBA00009340"/>
    </source>
</evidence>
<evidence type="ECO:0000313" key="8">
    <source>
        <dbReference type="EMBL" id="PPQ62900.1"/>
    </source>
</evidence>
<dbReference type="AlphaFoldDB" id="A0A409VDF4"/>
<comment type="function">
    <text evidence="5">Key component of the cytosolic iron-sulfur protein assembly (CIA) complex, a multiprotein complex that mediates the incorporation of iron-sulfur cluster into apoproteins specifically involved in DNA metabolism and genomic integrity. In the CIA complex, MMS19 acts as an adapter between early-acting CIA components and a subset of cellular target iron-sulfur proteins.</text>
</comment>
<protein>
    <recommendedName>
        <fullName evidence="5">MMS19 nucleotide excision repair protein</fullName>
    </recommendedName>
</protein>
<keyword evidence="5" id="KW-0227">DNA damage</keyword>
<dbReference type="InterPro" id="IPR039920">
    <property type="entry name" value="MMS19"/>
</dbReference>
<evidence type="ECO:0000313" key="9">
    <source>
        <dbReference type="Proteomes" id="UP000284842"/>
    </source>
</evidence>
<dbReference type="InterPro" id="IPR029240">
    <property type="entry name" value="MMS19_N"/>
</dbReference>
<dbReference type="Pfam" id="PF14500">
    <property type="entry name" value="MMS19_N"/>
    <property type="match status" value="1"/>
</dbReference>
<gene>
    <name evidence="8" type="ORF">CVT24_006298</name>
</gene>
<evidence type="ECO:0000256" key="3">
    <source>
        <dbReference type="ARBA" id="ARBA00022737"/>
    </source>
</evidence>
<feature type="domain" description="MMS19 N-terminal" evidence="7">
    <location>
        <begin position="41"/>
        <end position="277"/>
    </location>
</feature>
<dbReference type="PANTHER" id="PTHR12891:SF0">
    <property type="entry name" value="MMS19 NUCLEOTIDE EXCISION REPAIR PROTEIN HOMOLOG"/>
    <property type="match status" value="1"/>
</dbReference>
<keyword evidence="3" id="KW-0677">Repeat</keyword>
<feature type="domain" description="MMS19 C-terminal" evidence="6">
    <location>
        <begin position="520"/>
        <end position="966"/>
    </location>
</feature>
<sequence length="1007" mass="111501">MESAIRLVQTWVASEREQEIDEIVTGISNNHWTLLDVVKALGEYLTSEDASLLQKVRVLVTFLCGKLEDSETLKPSLTGLLRLASLSSFSPAEATSTIEALFQHVRMKSVVQSIRFIVFSILDTLMASHRQALQSMGKSFIQGYVSLAEGEKDPRNLMVAFAIARVILIDFDISNHAEAMFDIIFCYFPITFRPPPNDPYGISTDDLRLKLRACLSATPSFGPFAIPVFLEKLAAGSRATKTDTLQTMGVCIPVYGSAIARAYSRKLWNSLKLEIFQPVDVQMEEEALKTTKILVQTIYSEEEAAMESDDDIQGLARDACEECMQILKEPEKSQARPATKILCTFMTTTPSICRFTISQAVPHLVRLFHSPDELTTRPSILLLLSEFIVAARDAQAQEGSEADISLLPHKDNVMAVFIIGLKSTNSRGAALIGLKALVLIKGLLSDEELGFIVHNLNEVVQEEPSEFDETSEDIIDLLNTISRISARHVAEQTLPTLFSTLPDVAPKLEQDSLRIQVRRTLSMLQELCVQAELFEILVIRLTTKLDLLCFPSDQVSQLDGDNEPTAAYAHSMLKVLSECLSTKSKNKDTDLVKYIERLVPLIFNLFIASAFMEKERPMAANNPRLLTVGGEIINLVVRSRQASYASILSKALSTGDVSAISHGPQKFASNLHIFSTSSSAAERNILRLFSSAIIGFYKDVPLELGPLNDFVMKLLAWTLDKADTDIQTLSALELVSSLVNKRTDEELSSLLEDESSTPLRDEIQNTSNLKERRSLAIKAWAKISKALLVRKHPLAMSYAQRLFDLSGDEQIGWDAARSIGDLVVSDPVLSKANHADIKILYSQKYVNEILPKLIESANESTSATQRTSSLVALASLIRSISRAAYMHNIKLLVPLLLRGLDLEDPSVKVDVIETLLAVAEGDSPERSLVAEHSTTLVKAMLRNSNVQSTPSLKVRIAALRYLAVLPSIVRYNVLHPERATVLRELAVVLDDPKRAVRKAAVEARTNW</sequence>
<comment type="subcellular location">
    <subcellularLocation>
        <location evidence="1 5">Nucleus</location>
    </subcellularLocation>
</comment>
<dbReference type="GO" id="GO:0006281">
    <property type="term" value="P:DNA repair"/>
    <property type="evidence" value="ECO:0007669"/>
    <property type="project" value="UniProtKB-UniRule"/>
</dbReference>
<dbReference type="FunCoup" id="A0A409VDF4">
    <property type="interactions" value="476"/>
</dbReference>
<evidence type="ECO:0000256" key="4">
    <source>
        <dbReference type="ARBA" id="ARBA00023242"/>
    </source>
</evidence>
<evidence type="ECO:0000256" key="1">
    <source>
        <dbReference type="ARBA" id="ARBA00004123"/>
    </source>
</evidence>
<dbReference type="InterPro" id="IPR024687">
    <property type="entry name" value="MMS19_C"/>
</dbReference>
<keyword evidence="9" id="KW-1185">Reference proteome</keyword>
<keyword evidence="5" id="KW-0234">DNA repair</keyword>
<evidence type="ECO:0000259" key="6">
    <source>
        <dbReference type="Pfam" id="PF12460"/>
    </source>
</evidence>
<dbReference type="STRING" id="181874.A0A409VDF4"/>
<dbReference type="GO" id="GO:0097361">
    <property type="term" value="C:cytosolic [4Fe-4S] assembly targeting complex"/>
    <property type="evidence" value="ECO:0007669"/>
    <property type="project" value="UniProtKB-UniRule"/>
</dbReference>
<dbReference type="EMBL" id="NHTK01006136">
    <property type="protein sequence ID" value="PPQ62900.1"/>
    <property type="molecule type" value="Genomic_DNA"/>
</dbReference>
<dbReference type="Gene3D" id="1.25.10.10">
    <property type="entry name" value="Leucine-rich Repeat Variant"/>
    <property type="match status" value="1"/>
</dbReference>
<dbReference type="OrthoDB" id="342900at2759"/>
<dbReference type="GO" id="GO:0005634">
    <property type="term" value="C:nucleus"/>
    <property type="evidence" value="ECO:0007669"/>
    <property type="project" value="UniProtKB-SubCell"/>
</dbReference>
<dbReference type="InterPro" id="IPR016024">
    <property type="entry name" value="ARM-type_fold"/>
</dbReference>
<comment type="caution">
    <text evidence="8">The sequence shown here is derived from an EMBL/GenBank/DDBJ whole genome shotgun (WGS) entry which is preliminary data.</text>
</comment>
<keyword evidence="4 5" id="KW-0539">Nucleus</keyword>
<evidence type="ECO:0000259" key="7">
    <source>
        <dbReference type="Pfam" id="PF14500"/>
    </source>
</evidence>
<accession>A0A409VDF4</accession>
<dbReference type="GO" id="GO:0016226">
    <property type="term" value="P:iron-sulfur cluster assembly"/>
    <property type="evidence" value="ECO:0007669"/>
    <property type="project" value="UniProtKB-UniRule"/>
</dbReference>
<dbReference type="Pfam" id="PF12460">
    <property type="entry name" value="MMS19_C"/>
    <property type="match status" value="1"/>
</dbReference>
<dbReference type="InterPro" id="IPR011989">
    <property type="entry name" value="ARM-like"/>
</dbReference>
<proteinExistence type="inferred from homology"/>
<name>A0A409VDF4_9AGAR</name>
<dbReference type="InParanoid" id="A0A409VDF4"/>
<dbReference type="SUPFAM" id="SSF48371">
    <property type="entry name" value="ARM repeat"/>
    <property type="match status" value="1"/>
</dbReference>
<evidence type="ECO:0000256" key="5">
    <source>
        <dbReference type="RuleBase" id="RU367072"/>
    </source>
</evidence>
<dbReference type="PANTHER" id="PTHR12891">
    <property type="entry name" value="DNA REPAIR/TRANSCRIPTION PROTEIN MET18/MMS19"/>
    <property type="match status" value="1"/>
</dbReference>
<dbReference type="Proteomes" id="UP000284842">
    <property type="component" value="Unassembled WGS sequence"/>
</dbReference>
<comment type="similarity">
    <text evidence="2 5">Belongs to the MET18/MMS19 family.</text>
</comment>
<reference evidence="8 9" key="1">
    <citation type="journal article" date="2018" name="Evol. Lett.">
        <title>Horizontal gene cluster transfer increased hallucinogenic mushroom diversity.</title>
        <authorList>
            <person name="Reynolds H.T."/>
            <person name="Vijayakumar V."/>
            <person name="Gluck-Thaler E."/>
            <person name="Korotkin H.B."/>
            <person name="Matheny P.B."/>
            <person name="Slot J.C."/>
        </authorList>
    </citation>
    <scope>NUCLEOTIDE SEQUENCE [LARGE SCALE GENOMIC DNA]</scope>
    <source>
        <strain evidence="8 9">2629</strain>
    </source>
</reference>
<organism evidence="8 9">
    <name type="scientific">Panaeolus cyanescens</name>
    <dbReference type="NCBI Taxonomy" id="181874"/>
    <lineage>
        <taxon>Eukaryota</taxon>
        <taxon>Fungi</taxon>
        <taxon>Dikarya</taxon>
        <taxon>Basidiomycota</taxon>
        <taxon>Agaricomycotina</taxon>
        <taxon>Agaricomycetes</taxon>
        <taxon>Agaricomycetidae</taxon>
        <taxon>Agaricales</taxon>
        <taxon>Agaricineae</taxon>
        <taxon>Galeropsidaceae</taxon>
        <taxon>Panaeolus</taxon>
    </lineage>
</organism>
<dbReference type="GO" id="GO:0051604">
    <property type="term" value="P:protein maturation"/>
    <property type="evidence" value="ECO:0007669"/>
    <property type="project" value="UniProtKB-UniRule"/>
</dbReference>